<protein>
    <submittedName>
        <fullName evidence="1">Uncharacterized protein</fullName>
    </submittedName>
</protein>
<name>A0A5C1APK9_9BACT</name>
<dbReference type="KEGG" id="lrs:PX52LOC_08230"/>
<gene>
    <name evidence="1" type="ORF">PX52LOC_08230</name>
</gene>
<dbReference type="Proteomes" id="UP000324974">
    <property type="component" value="Chromosome"/>
</dbReference>
<evidence type="ECO:0000313" key="2">
    <source>
        <dbReference type="Proteomes" id="UP000324974"/>
    </source>
</evidence>
<evidence type="ECO:0000313" key="1">
    <source>
        <dbReference type="EMBL" id="QEL21101.1"/>
    </source>
</evidence>
<accession>A0A5C1APK9</accession>
<dbReference type="EMBL" id="CP042425">
    <property type="protein sequence ID" value="QEL21101.1"/>
    <property type="molecule type" value="Genomic_DNA"/>
</dbReference>
<organism evidence="1 2">
    <name type="scientific">Limnoglobus roseus</name>
    <dbReference type="NCBI Taxonomy" id="2598579"/>
    <lineage>
        <taxon>Bacteria</taxon>
        <taxon>Pseudomonadati</taxon>
        <taxon>Planctomycetota</taxon>
        <taxon>Planctomycetia</taxon>
        <taxon>Gemmatales</taxon>
        <taxon>Gemmataceae</taxon>
        <taxon>Limnoglobus</taxon>
    </lineage>
</organism>
<dbReference type="AlphaFoldDB" id="A0A5C1APK9"/>
<keyword evidence="2" id="KW-1185">Reference proteome</keyword>
<reference evidence="2" key="1">
    <citation type="submission" date="2019-08" db="EMBL/GenBank/DDBJ databases">
        <title>Limnoglobus roseus gen. nov., sp. nov., a novel freshwater planctomycete with a giant genome from the family Gemmataceae.</title>
        <authorList>
            <person name="Kulichevskaya I.S."/>
            <person name="Naumoff D.G."/>
            <person name="Miroshnikov K."/>
            <person name="Ivanova A."/>
            <person name="Philippov D.A."/>
            <person name="Hakobyan A."/>
            <person name="Rijpstra I.C."/>
            <person name="Sinninghe Damste J.S."/>
            <person name="Liesack W."/>
            <person name="Dedysh S.N."/>
        </authorList>
    </citation>
    <scope>NUCLEOTIDE SEQUENCE [LARGE SCALE GENOMIC DNA]</scope>
    <source>
        <strain evidence="2">PX52</strain>
    </source>
</reference>
<proteinExistence type="predicted"/>
<sequence length="72" mass="7933">MWVITTDPVWTRVAAADHSPNASMSSMSSMANMTEAYQCWSRHGWATATDGAMLFPNDKAASEYLAANKMKM</sequence>